<keyword evidence="9" id="KW-1185">Reference proteome</keyword>
<evidence type="ECO:0000256" key="1">
    <source>
        <dbReference type="ARBA" id="ARBA00022630"/>
    </source>
</evidence>
<dbReference type="RefSeq" id="WP_007619439.1">
    <property type="nucleotide sequence ID" value="NZ_BANX01000011.1"/>
</dbReference>
<dbReference type="InterPro" id="IPR036661">
    <property type="entry name" value="Luciferase-like_sf"/>
</dbReference>
<sequence length="411" mass="43807">MSSYDGQDHEFVHLAVNVLSEGTLPQAWLGERGVGADIVAPDFWESVARSAEEGGLDALFLADHSYLIDPTHGVLLSPLDVSLVWARVAAVTERIGLVTTASTTYNDPVEIAERIASLHYVSGGRATWNAVTSFGDGAAGNYGLDDILDRSDRYARAEEFIAVVRAVWDSAASGEAYRRHGQWFDVDGLSDVALPAGGLPGIYQAGGSAEGKGLAGRTASGVFSAAASVEDGRRNRSEVRAHARDTGRDPDDVLILPGLSLTLADTEAEARARVDEFYDRAAIDPGEGLLSLFFGTDDAADIDLDRPFPPSVLESAAGERFRGSVGFRDALLTQINAGSLTVREFLRQTRYTGSGHATFVGTPEQLVDRIEAWFRGGAADGFVLMPGVVVDELEILAAEVIPRLRARGLSA</sequence>
<comment type="caution">
    <text evidence="8">The sequence shown here is derived from an EMBL/GenBank/DDBJ whole genome shotgun (WGS) entry which is preliminary data.</text>
</comment>
<evidence type="ECO:0000313" key="9">
    <source>
        <dbReference type="Proteomes" id="UP000011666"/>
    </source>
</evidence>
<dbReference type="eggNOG" id="COG2141">
    <property type="taxonomic scope" value="Bacteria"/>
</dbReference>
<keyword evidence="2 6" id="KW-0288">FMN</keyword>
<name>M0QHR5_9ACTN</name>
<protein>
    <submittedName>
        <fullName evidence="8">Putative FMNH2-dependent monooxygenase</fullName>
    </submittedName>
</protein>
<dbReference type="InterPro" id="IPR011251">
    <property type="entry name" value="Luciferase-like_dom"/>
</dbReference>
<dbReference type="Gene3D" id="3.20.20.30">
    <property type="entry name" value="Luciferase-like domain"/>
    <property type="match status" value="1"/>
</dbReference>
<dbReference type="STRING" id="1223545.GS4_11_01040"/>
<keyword evidence="4 8" id="KW-0503">Monooxygenase</keyword>
<dbReference type="GO" id="GO:0004497">
    <property type="term" value="F:monooxygenase activity"/>
    <property type="evidence" value="ECO:0007669"/>
    <property type="project" value="UniProtKB-KW"/>
</dbReference>
<evidence type="ECO:0000259" key="7">
    <source>
        <dbReference type="Pfam" id="PF00296"/>
    </source>
</evidence>
<keyword evidence="1 6" id="KW-0285">Flavoprotein</keyword>
<dbReference type="PANTHER" id="PTHR30011">
    <property type="entry name" value="ALKANESULFONATE MONOOXYGENASE-RELATED"/>
    <property type="match status" value="1"/>
</dbReference>
<dbReference type="PANTHER" id="PTHR30011:SF16">
    <property type="entry name" value="C2H2 FINGER DOMAIN TRANSCRIPTION FACTOR (EUROFUNG)-RELATED"/>
    <property type="match status" value="1"/>
</dbReference>
<feature type="domain" description="Luciferase-like" evidence="7">
    <location>
        <begin position="45"/>
        <end position="378"/>
    </location>
</feature>
<proteinExistence type="inferred from homology"/>
<dbReference type="NCBIfam" id="TIGR03860">
    <property type="entry name" value="FMN_nitrolo"/>
    <property type="match status" value="1"/>
</dbReference>
<evidence type="ECO:0000256" key="5">
    <source>
        <dbReference type="ARBA" id="ARBA00033748"/>
    </source>
</evidence>
<feature type="binding site" evidence="6">
    <location>
        <position position="154"/>
    </location>
    <ligand>
        <name>FMN</name>
        <dbReference type="ChEBI" id="CHEBI:58210"/>
    </ligand>
</feature>
<gene>
    <name evidence="8" type="ORF">GS4_11_01040</name>
</gene>
<comment type="similarity">
    <text evidence="5">Belongs to the NtaA/SnaA/DszA monooxygenase family.</text>
</comment>
<evidence type="ECO:0000313" key="8">
    <source>
        <dbReference type="EMBL" id="GAC67836.1"/>
    </source>
</evidence>
<dbReference type="Pfam" id="PF00296">
    <property type="entry name" value="Bac_luciferase"/>
    <property type="match status" value="1"/>
</dbReference>
<dbReference type="OrthoDB" id="4437611at2"/>
<dbReference type="AlphaFoldDB" id="M0QHR5"/>
<keyword evidence="3" id="KW-0560">Oxidoreductase</keyword>
<reference evidence="8 9" key="1">
    <citation type="submission" date="2013-01" db="EMBL/GenBank/DDBJ databases">
        <title>Whole genome shotgun sequence of Gordonia soli NBRC 108243.</title>
        <authorList>
            <person name="Isaki-Nakamura S."/>
            <person name="Hosoyama A."/>
            <person name="Tsuchikane K."/>
            <person name="Ando Y."/>
            <person name="Baba S."/>
            <person name="Ohji S."/>
            <person name="Hamada M."/>
            <person name="Tamura T."/>
            <person name="Yamazoe A."/>
            <person name="Yamazaki S."/>
            <person name="Fujita N."/>
        </authorList>
    </citation>
    <scope>NUCLEOTIDE SEQUENCE [LARGE SCALE GENOMIC DNA]</scope>
    <source>
        <strain evidence="8 9">NBRC 108243</strain>
    </source>
</reference>
<dbReference type="EMBL" id="BANX01000011">
    <property type="protein sequence ID" value="GAC67836.1"/>
    <property type="molecule type" value="Genomic_DNA"/>
</dbReference>
<dbReference type="GO" id="GO:0016705">
    <property type="term" value="F:oxidoreductase activity, acting on paired donors, with incorporation or reduction of molecular oxygen"/>
    <property type="evidence" value="ECO:0007669"/>
    <property type="project" value="InterPro"/>
</dbReference>
<feature type="binding site" evidence="6">
    <location>
        <position position="63"/>
    </location>
    <ligand>
        <name>FMN</name>
        <dbReference type="ChEBI" id="CHEBI:58210"/>
    </ligand>
</feature>
<accession>M0QHR5</accession>
<dbReference type="InterPro" id="IPR051260">
    <property type="entry name" value="Diverse_substr_monoxygenases"/>
</dbReference>
<evidence type="ECO:0000256" key="2">
    <source>
        <dbReference type="ARBA" id="ARBA00022643"/>
    </source>
</evidence>
<organism evidence="8 9">
    <name type="scientific">Gordonia soli NBRC 108243</name>
    <dbReference type="NCBI Taxonomy" id="1223545"/>
    <lineage>
        <taxon>Bacteria</taxon>
        <taxon>Bacillati</taxon>
        <taxon>Actinomycetota</taxon>
        <taxon>Actinomycetes</taxon>
        <taxon>Mycobacteriales</taxon>
        <taxon>Gordoniaceae</taxon>
        <taxon>Gordonia</taxon>
    </lineage>
</organism>
<evidence type="ECO:0000256" key="6">
    <source>
        <dbReference type="PIRSR" id="PIRSR000337-1"/>
    </source>
</evidence>
<dbReference type="PIRSF" id="PIRSF000337">
    <property type="entry name" value="NTA_MOA"/>
    <property type="match status" value="1"/>
</dbReference>
<dbReference type="InterPro" id="IPR016215">
    <property type="entry name" value="NTA_MOA"/>
</dbReference>
<evidence type="ECO:0000256" key="4">
    <source>
        <dbReference type="ARBA" id="ARBA00023033"/>
    </source>
</evidence>
<evidence type="ECO:0000256" key="3">
    <source>
        <dbReference type="ARBA" id="ARBA00023002"/>
    </source>
</evidence>
<dbReference type="SUPFAM" id="SSF51679">
    <property type="entry name" value="Bacterial luciferase-like"/>
    <property type="match status" value="1"/>
</dbReference>
<dbReference type="Proteomes" id="UP000011666">
    <property type="component" value="Unassembled WGS sequence"/>
</dbReference>
<feature type="binding site" evidence="6">
    <location>
        <position position="208"/>
    </location>
    <ligand>
        <name>FMN</name>
        <dbReference type="ChEBI" id="CHEBI:58210"/>
    </ligand>
</feature>
<feature type="binding site" evidence="6">
    <location>
        <position position="100"/>
    </location>
    <ligand>
        <name>FMN</name>
        <dbReference type="ChEBI" id="CHEBI:58210"/>
    </ligand>
</feature>